<evidence type="ECO:0000313" key="3">
    <source>
        <dbReference type="EMBL" id="MCG7323638.1"/>
    </source>
</evidence>
<feature type="region of interest" description="Disordered" evidence="1">
    <location>
        <begin position="1"/>
        <end position="24"/>
    </location>
</feature>
<comment type="caution">
    <text evidence="3">The sequence shown here is derived from an EMBL/GenBank/DDBJ whole genome shotgun (WGS) entry which is preliminary data.</text>
</comment>
<sequence length="271" mass="28114">MSTATTHARTDGGGAGHGTAATTGGRPGIPFGRLLHVELRKLVDTASGRWLLITIGLVTAAAIGLVLVFAERESLTFMTFLGATSTPLMLLLPVLGILTATSEFSQRTGLVSFTQEPRRLRVVAAKAVATCLVAVLAVALAVALAAAANGLAMAIKDAPGTWPTEWAPIGGVLLAMILSVLQGVAFGLLIVVPGAAIAAFFILPTVLTILTASVAWFRDAAPWIDTSRSTAPLLSGEMTGTDWQHLATSYGLWVLLPLVVGSALLARREIK</sequence>
<organism evidence="3 4">
    <name type="scientific">Arsenicicoccus bolidensis</name>
    <dbReference type="NCBI Taxonomy" id="229480"/>
    <lineage>
        <taxon>Bacteria</taxon>
        <taxon>Bacillati</taxon>
        <taxon>Actinomycetota</taxon>
        <taxon>Actinomycetes</taxon>
        <taxon>Micrococcales</taxon>
        <taxon>Intrasporangiaceae</taxon>
        <taxon>Arsenicicoccus</taxon>
    </lineage>
</organism>
<feature type="transmembrane region" description="Helical" evidence="2">
    <location>
        <begin position="76"/>
        <end position="101"/>
    </location>
</feature>
<name>A0ABS9Q946_9MICO</name>
<feature type="transmembrane region" description="Helical" evidence="2">
    <location>
        <begin position="166"/>
        <end position="190"/>
    </location>
</feature>
<dbReference type="RefSeq" id="WP_239266464.1">
    <property type="nucleotide sequence ID" value="NZ_JAKRCV010000090.1"/>
</dbReference>
<keyword evidence="4" id="KW-1185">Reference proteome</keyword>
<feature type="transmembrane region" description="Helical" evidence="2">
    <location>
        <begin position="247"/>
        <end position="266"/>
    </location>
</feature>
<dbReference type="EMBL" id="JAKRCV010000090">
    <property type="protein sequence ID" value="MCG7323638.1"/>
    <property type="molecule type" value="Genomic_DNA"/>
</dbReference>
<feature type="transmembrane region" description="Helical" evidence="2">
    <location>
        <begin position="50"/>
        <end position="70"/>
    </location>
</feature>
<reference evidence="3 4" key="1">
    <citation type="submission" date="2022-02" db="EMBL/GenBank/DDBJ databases">
        <title>Uncovering new skin microbiome diversity through culturing and metagenomics.</title>
        <authorList>
            <person name="Conlan S."/>
            <person name="Deming C."/>
            <person name="Nisc Comparative Sequencing Program N."/>
            <person name="Segre J.A."/>
        </authorList>
    </citation>
    <scope>NUCLEOTIDE SEQUENCE [LARGE SCALE GENOMIC DNA]</scope>
    <source>
        <strain evidence="3 4">ACRQZ</strain>
    </source>
</reference>
<evidence type="ECO:0000313" key="4">
    <source>
        <dbReference type="Proteomes" id="UP001521931"/>
    </source>
</evidence>
<accession>A0ABS9Q946</accession>
<dbReference type="Proteomes" id="UP001521931">
    <property type="component" value="Unassembled WGS sequence"/>
</dbReference>
<evidence type="ECO:0000256" key="1">
    <source>
        <dbReference type="SAM" id="MobiDB-lite"/>
    </source>
</evidence>
<protein>
    <submittedName>
        <fullName evidence="3">ABC transporter permease</fullName>
    </submittedName>
</protein>
<evidence type="ECO:0000256" key="2">
    <source>
        <dbReference type="SAM" id="Phobius"/>
    </source>
</evidence>
<gene>
    <name evidence="3" type="ORF">MHL29_17330</name>
</gene>
<feature type="transmembrane region" description="Helical" evidence="2">
    <location>
        <begin position="122"/>
        <end position="146"/>
    </location>
</feature>
<proteinExistence type="predicted"/>
<feature type="transmembrane region" description="Helical" evidence="2">
    <location>
        <begin position="197"/>
        <end position="217"/>
    </location>
</feature>
<keyword evidence="2" id="KW-0472">Membrane</keyword>
<keyword evidence="2" id="KW-0812">Transmembrane</keyword>
<keyword evidence="2" id="KW-1133">Transmembrane helix</keyword>